<gene>
    <name evidence="1" type="ORF">BN1221_03057</name>
</gene>
<evidence type="ECO:0000313" key="2">
    <source>
        <dbReference type="Proteomes" id="UP000044377"/>
    </source>
</evidence>
<accession>A0A0G4JY31</accession>
<proteinExistence type="predicted"/>
<dbReference type="EMBL" id="CGIG01000001">
    <property type="protein sequence ID" value="CPR18163.1"/>
    <property type="molecule type" value="Genomic_DNA"/>
</dbReference>
<dbReference type="STRING" id="1109412.BN1221_03057"/>
<organism evidence="1 2">
    <name type="scientific">Brenneria goodwinii</name>
    <dbReference type="NCBI Taxonomy" id="1109412"/>
    <lineage>
        <taxon>Bacteria</taxon>
        <taxon>Pseudomonadati</taxon>
        <taxon>Pseudomonadota</taxon>
        <taxon>Gammaproteobacteria</taxon>
        <taxon>Enterobacterales</taxon>
        <taxon>Pectobacteriaceae</taxon>
        <taxon>Brenneria</taxon>
    </lineage>
</organism>
<protein>
    <submittedName>
        <fullName evidence="1">Uncharacterized protein</fullName>
    </submittedName>
</protein>
<dbReference type="Proteomes" id="UP000044377">
    <property type="component" value="Unassembled WGS sequence"/>
</dbReference>
<name>A0A0G4JY31_9GAMM</name>
<sequence length="59" mass="6941">MLSQYAPYLSIRFSTFSDIAGSLAEISWRDEEIGCREKKGNWGEIDRYSNKMIIYHYVT</sequence>
<dbReference type="AlphaFoldDB" id="A0A0G4JY31"/>
<reference evidence="2" key="1">
    <citation type="submission" date="2015-01" db="EMBL/GenBank/DDBJ databases">
        <authorList>
            <person name="Paterson Steve"/>
        </authorList>
    </citation>
    <scope>NUCLEOTIDE SEQUENCE [LARGE SCALE GENOMIC DNA]</scope>
    <source>
        <strain evidence="2">OBR1</strain>
    </source>
</reference>
<evidence type="ECO:0000313" key="1">
    <source>
        <dbReference type="EMBL" id="CPR18163.1"/>
    </source>
</evidence>
<keyword evidence="2" id="KW-1185">Reference proteome</keyword>